<accession>A0A1M6GJK5</accession>
<keyword evidence="2" id="KW-1185">Reference proteome</keyword>
<dbReference type="RefSeq" id="WP_143161931.1">
    <property type="nucleotide sequence ID" value="NZ_FQZI01000005.1"/>
</dbReference>
<dbReference type="AlphaFoldDB" id="A0A1M6GJK5"/>
<gene>
    <name evidence="1" type="ORF">SAMN05444363_2650</name>
</gene>
<dbReference type="OrthoDB" id="1377348at2"/>
<dbReference type="Proteomes" id="UP000184488">
    <property type="component" value="Unassembled WGS sequence"/>
</dbReference>
<proteinExistence type="predicted"/>
<dbReference type="EMBL" id="FQZI01000005">
    <property type="protein sequence ID" value="SHJ10123.1"/>
    <property type="molecule type" value="Genomic_DNA"/>
</dbReference>
<evidence type="ECO:0000313" key="2">
    <source>
        <dbReference type="Proteomes" id="UP000184488"/>
    </source>
</evidence>
<name>A0A1M6GJK5_9FLAO</name>
<evidence type="ECO:0000313" key="1">
    <source>
        <dbReference type="EMBL" id="SHJ10123.1"/>
    </source>
</evidence>
<protein>
    <submittedName>
        <fullName evidence="1">Uncharacterized protein</fullName>
    </submittedName>
</protein>
<dbReference type="STRING" id="415425.SAMN05444363_2650"/>
<organism evidence="1 2">
    <name type="scientific">Flavobacterium terrae</name>
    <dbReference type="NCBI Taxonomy" id="415425"/>
    <lineage>
        <taxon>Bacteria</taxon>
        <taxon>Pseudomonadati</taxon>
        <taxon>Bacteroidota</taxon>
        <taxon>Flavobacteriia</taxon>
        <taxon>Flavobacteriales</taxon>
        <taxon>Flavobacteriaceae</taxon>
        <taxon>Flavobacterium</taxon>
    </lineage>
</organism>
<reference evidence="2" key="1">
    <citation type="submission" date="2016-11" db="EMBL/GenBank/DDBJ databases">
        <authorList>
            <person name="Varghese N."/>
            <person name="Submissions S."/>
        </authorList>
    </citation>
    <scope>NUCLEOTIDE SEQUENCE [LARGE SCALE GENOMIC DNA]</scope>
    <source>
        <strain evidence="2">DSM 18829</strain>
    </source>
</reference>
<dbReference type="PROSITE" id="PS51257">
    <property type="entry name" value="PROKAR_LIPOPROTEIN"/>
    <property type="match status" value="1"/>
</dbReference>
<sequence>MKIEKFLVFFIMVFYSCDKPYKIINDEDFTKLSIQKKLIKNSKYSVYIAGDSASDPYPNLLVKSNKLYLFDNDCELVNDSIIHYNNLEFIIDEYSDYRKEGIWVYTDFYTEGNFIFKTNGMKFNSDSIPRNWKGKLPKQEGIYYFENNKLKLISKVQSEEEFKKNGKDGFYYIPNNGKLFKKINLAKLD</sequence>